<dbReference type="PANTHER" id="PTHR47314:SF2">
    <property type="entry name" value="GALACTOOLIGOSACCHARIDES TRANSPORT SYSTEM PERMEASE PROTEIN GANP"/>
    <property type="match status" value="1"/>
</dbReference>
<evidence type="ECO:0000256" key="6">
    <source>
        <dbReference type="ARBA" id="ARBA00022692"/>
    </source>
</evidence>
<dbReference type="InterPro" id="IPR011683">
    <property type="entry name" value="Glyco_hydro_53"/>
</dbReference>
<dbReference type="GO" id="GO:0015423">
    <property type="term" value="F:ABC-type maltose transporter activity"/>
    <property type="evidence" value="ECO:0007669"/>
    <property type="project" value="TreeGrafter"/>
</dbReference>
<evidence type="ECO:0000256" key="12">
    <source>
        <dbReference type="SAM" id="SignalP"/>
    </source>
</evidence>
<dbReference type="Gene3D" id="1.10.3720.10">
    <property type="entry name" value="MetI-like"/>
    <property type="match status" value="2"/>
</dbReference>
<dbReference type="Gene3D" id="3.40.190.10">
    <property type="entry name" value="Periplasmic binding protein-like II"/>
    <property type="match status" value="2"/>
</dbReference>
<dbReference type="EMBL" id="OE184390">
    <property type="protein sequence ID" value="CAD7576550.1"/>
    <property type="molecule type" value="Genomic_DNA"/>
</dbReference>
<feature type="transmembrane region" description="Helical" evidence="11">
    <location>
        <begin position="688"/>
        <end position="712"/>
    </location>
</feature>
<feature type="signal peptide" evidence="12">
    <location>
        <begin position="1"/>
        <end position="22"/>
    </location>
</feature>
<keyword evidence="3" id="KW-0813">Transport</keyword>
<keyword evidence="12" id="KW-0732">Signal</keyword>
<feature type="transmembrane region" description="Helical" evidence="11">
    <location>
        <begin position="601"/>
        <end position="623"/>
    </location>
</feature>
<dbReference type="CDD" id="cd06261">
    <property type="entry name" value="TM_PBP2"/>
    <property type="match status" value="2"/>
</dbReference>
<evidence type="ECO:0000256" key="8">
    <source>
        <dbReference type="ARBA" id="ARBA00022989"/>
    </source>
</evidence>
<feature type="transmembrane region" description="Helical" evidence="11">
    <location>
        <begin position="635"/>
        <end position="656"/>
    </location>
</feature>
<dbReference type="InterPro" id="IPR017853">
    <property type="entry name" value="GH"/>
</dbReference>
<feature type="transmembrane region" description="Helical" evidence="11">
    <location>
        <begin position="1066"/>
        <end position="1087"/>
    </location>
</feature>
<feature type="domain" description="ABC transmembrane type-1" evidence="13">
    <location>
        <begin position="597"/>
        <end position="815"/>
    </location>
</feature>
<feature type="transmembrane region" description="Helical" evidence="11">
    <location>
        <begin position="932"/>
        <end position="957"/>
    </location>
</feature>
<proteinExistence type="inferred from homology"/>
<dbReference type="InterPro" id="IPR035906">
    <property type="entry name" value="MetI-like_sf"/>
</dbReference>
<keyword evidence="6 11" id="KW-0812">Transmembrane</keyword>
<evidence type="ECO:0000256" key="9">
    <source>
        <dbReference type="ARBA" id="ARBA00023136"/>
    </source>
</evidence>
<dbReference type="GO" id="GO:0015926">
    <property type="term" value="F:glucosidase activity"/>
    <property type="evidence" value="ECO:0007669"/>
    <property type="project" value="InterPro"/>
</dbReference>
<evidence type="ECO:0000256" key="11">
    <source>
        <dbReference type="SAM" id="Phobius"/>
    </source>
</evidence>
<keyword evidence="10" id="KW-0326">Glycosidase</keyword>
<dbReference type="PROSITE" id="PS50928">
    <property type="entry name" value="ABC_TM1"/>
    <property type="match status" value="2"/>
</dbReference>
<dbReference type="Gene3D" id="3.20.20.80">
    <property type="entry name" value="Glycosidases"/>
    <property type="match status" value="1"/>
</dbReference>
<evidence type="ECO:0000256" key="4">
    <source>
        <dbReference type="ARBA" id="ARBA00022475"/>
    </source>
</evidence>
<evidence type="ECO:0000256" key="2">
    <source>
        <dbReference type="ARBA" id="ARBA00010687"/>
    </source>
</evidence>
<dbReference type="SUPFAM" id="SSF160964">
    <property type="entry name" value="MalF N-terminal region-like"/>
    <property type="match status" value="1"/>
</dbReference>
<dbReference type="Pfam" id="PF13416">
    <property type="entry name" value="SBP_bac_8"/>
    <property type="match status" value="1"/>
</dbReference>
<dbReference type="GO" id="GO:1990060">
    <property type="term" value="C:maltose transport complex"/>
    <property type="evidence" value="ECO:0007669"/>
    <property type="project" value="TreeGrafter"/>
</dbReference>
<dbReference type="InterPro" id="IPR006059">
    <property type="entry name" value="SBP"/>
</dbReference>
<name>A0A7R9JC17_TIMCA</name>
<feature type="transmembrane region" description="Helical" evidence="11">
    <location>
        <begin position="963"/>
        <end position="986"/>
    </location>
</feature>
<dbReference type="GO" id="GO:0042956">
    <property type="term" value="P:maltodextrin transmembrane transport"/>
    <property type="evidence" value="ECO:0007669"/>
    <property type="project" value="TreeGrafter"/>
</dbReference>
<dbReference type="FunFam" id="1.10.3720.10:FF:000034">
    <property type="entry name" value="Sugar ABC transporter permease"/>
    <property type="match status" value="1"/>
</dbReference>
<feature type="transmembrane region" description="Helical" evidence="11">
    <location>
        <begin position="1007"/>
        <end position="1028"/>
    </location>
</feature>
<comment type="subcellular location">
    <subcellularLocation>
        <location evidence="1">Cell membrane</location>
        <topology evidence="1">Multi-pass membrane protein</topology>
    </subcellularLocation>
</comment>
<evidence type="ECO:0000256" key="7">
    <source>
        <dbReference type="ARBA" id="ARBA00022801"/>
    </source>
</evidence>
<evidence type="ECO:0000256" key="1">
    <source>
        <dbReference type="ARBA" id="ARBA00004651"/>
    </source>
</evidence>
<evidence type="ECO:0000256" key="5">
    <source>
        <dbReference type="ARBA" id="ARBA00022597"/>
    </source>
</evidence>
<feature type="transmembrane region" description="Helical" evidence="11">
    <location>
        <begin position="532"/>
        <end position="559"/>
    </location>
</feature>
<comment type="similarity">
    <text evidence="2">Belongs to the glycosyl hydrolase 53 family.</text>
</comment>
<feature type="chain" id="PRO_5031213116" evidence="12">
    <location>
        <begin position="23"/>
        <end position="1465"/>
    </location>
</feature>
<sequence length="1465" mass="161895">MKIKISVTLLLSALMLNQSAWAAQQLTVWEDIKKSDGIKTAIADFQKQFGVEVKVQEMPFAQQIEKLRLDGPAGIGPDVLVIPNDQLGSAVVQGLLAPLKIDAAEQSAYTPSAMAAFTQNSVVYGVPKAVETLVLIYNKDLLPSPLKTLEEYRAFSQKQREAKQYGLLAKFDQIYYSWGVMAPMGSYIFGKDAKGAINTQDIGLNTPGSVEAVTYLKRFFSEGLLPGGIMGDNGLNAIDSLFTEKKAAAVINGPWAFQPYQAAGINYGVAPLPLLPNGKPMSSFLGVKGYVVSTWSKDQPLAQKFLTFINQPQYVKERYQKTQEIPPVTALMNDPIIKDDEKANAVAVQAARASAMPGVPEMQEVWGPANAALELSVSGKQEPKAALDNADKDQGVAISSDENLVTAKRPRRHATTGAVLALLPGFGQFYHRQWAKGLCFLILLSSFTGVFHDFLREGFWGLYTLGESVPRDNSIFLLAEGIISVLIAAFGVAVWGVSMRDAWVNGVKRDKGQQLNSVRQQYQLLLRDGFPYLMISPGFILLVFVVVFPILFGFAIAFTNYNLYHTPPAKLVDWVGFKNFINIFTLSIWRSTFFDVLQWTVVWTLLATTLQCTVGVMLAILVNQKDLRFKPLIRTIFILPWAVPGFVTILVFAGMFNDSFGVINNAILDFFGIAPKAWMTDPFWTKTALIMMQTWLGFPFVFAMTTGVLQAIPDDLYEAAIMDGASAWTRLKTITLPLVLYAIAPIIITQYTFNFNNFNIIYLFNNGGPAVAGSNAGGTDILVSWIYKLTMSSSQYAIAATITILLSIFVVGLALWQFRATRSFKQDEMAWIRLSLTWLVVLAVSAIIIYPLVWTVGASLNAGNSLLSSSIIPENASLQHYRDLFNGTVPYLTWYWNSMKISFLTMVLTLISVSCTAYAFSRFRFKGRQNGLMLFLLLQMIPQFSALIAIFVLSQLLGLINSHLALVLIYVGGMIPMNTYLMKGYLDSIPKDLDESARMDGAGNFRIFVEIIMPLSKPILAVVALFSFTGPLGDFILSSTILRTPEQFTLPIGLYNLVSQKMGASYTTYAAGAVLIAVPVAVFYLALQKYFPVIGSAGPWPADFIKGADISSLAELEKQGAKFYNADNQQQDAIAILKASGINTIRLRLWVDPRDDSGQTYGGGGNDLATTLALAKRVKAAGLKLLLDIHYSDFWTDPGKQFKPKAWQSLPFPQLETRVHDYTRDTIARFKADGVMPDIVQIGNELNGGMLWPEGKSWGQNGGEFDRLAGLLKAGIRGVRENLSDPHQVKIMLHLAEGTKNDMFRWWFDEIVKRDVPFDVIGLSMYTYWNGPISALKANMDDISRRYDKDVMVVEAAYGYTLENCDSAENSFQAKEEQAGGYPGSVAGQAAYLHDLIKAVLAVPDHRGKGVVYWEPAWIPAPGNTWATPAGMKYIHDEWIQGNARENQALFDCHGKALPSLQVFH</sequence>
<dbReference type="SUPFAM" id="SSF161098">
    <property type="entry name" value="MetI-like"/>
    <property type="match status" value="2"/>
</dbReference>
<protein>
    <submittedName>
        <fullName evidence="14">(California timema) hypothetical protein</fullName>
    </submittedName>
</protein>
<feature type="transmembrane region" description="Helical" evidence="11">
    <location>
        <begin position="434"/>
        <end position="455"/>
    </location>
</feature>
<gene>
    <name evidence="14" type="ORF">TCMB3V08_LOCUS9118</name>
</gene>
<dbReference type="Pfam" id="PF00528">
    <property type="entry name" value="BPD_transp_1"/>
    <property type="match status" value="2"/>
</dbReference>
<feature type="transmembrane region" description="Helical" evidence="11">
    <location>
        <begin position="733"/>
        <end position="753"/>
    </location>
</feature>
<feature type="transmembrane region" description="Helical" evidence="11">
    <location>
        <begin position="475"/>
        <end position="497"/>
    </location>
</feature>
<reference evidence="14" key="1">
    <citation type="submission" date="2020-11" db="EMBL/GenBank/DDBJ databases">
        <authorList>
            <person name="Tran Van P."/>
        </authorList>
    </citation>
    <scope>NUCLEOTIDE SEQUENCE</scope>
</reference>
<dbReference type="FunFam" id="1.10.3720.10:FF:000036">
    <property type="entry name" value="Maltodextrin ABC transporter, permease protein"/>
    <property type="match status" value="1"/>
</dbReference>
<evidence type="ECO:0000256" key="3">
    <source>
        <dbReference type="ARBA" id="ARBA00022448"/>
    </source>
</evidence>
<evidence type="ECO:0000256" key="10">
    <source>
        <dbReference type="ARBA" id="ARBA00023295"/>
    </source>
</evidence>
<organism evidence="14">
    <name type="scientific">Timema californicum</name>
    <name type="common">California timema</name>
    <name type="synonym">Walking stick</name>
    <dbReference type="NCBI Taxonomy" id="61474"/>
    <lineage>
        <taxon>Eukaryota</taxon>
        <taxon>Metazoa</taxon>
        <taxon>Ecdysozoa</taxon>
        <taxon>Arthropoda</taxon>
        <taxon>Hexapoda</taxon>
        <taxon>Insecta</taxon>
        <taxon>Pterygota</taxon>
        <taxon>Neoptera</taxon>
        <taxon>Polyneoptera</taxon>
        <taxon>Phasmatodea</taxon>
        <taxon>Timematodea</taxon>
        <taxon>Timematoidea</taxon>
        <taxon>Timematidae</taxon>
        <taxon>Timema</taxon>
    </lineage>
</organism>
<keyword evidence="7" id="KW-0378">Hydrolase</keyword>
<feature type="transmembrane region" description="Helical" evidence="11">
    <location>
        <begin position="796"/>
        <end position="818"/>
    </location>
</feature>
<dbReference type="SUPFAM" id="SSF53850">
    <property type="entry name" value="Periplasmic binding protein-like II"/>
    <property type="match status" value="1"/>
</dbReference>
<feature type="transmembrane region" description="Helical" evidence="11">
    <location>
        <begin position="830"/>
        <end position="853"/>
    </location>
</feature>
<keyword evidence="9 11" id="KW-0472">Membrane</keyword>
<accession>A0A7R9JC17</accession>
<dbReference type="SUPFAM" id="SSF51445">
    <property type="entry name" value="(Trans)glycosidases"/>
    <property type="match status" value="1"/>
</dbReference>
<evidence type="ECO:0000313" key="14">
    <source>
        <dbReference type="EMBL" id="CAD7576550.1"/>
    </source>
</evidence>
<keyword evidence="5" id="KW-0762">Sugar transport</keyword>
<feature type="domain" description="ABC transmembrane type-1" evidence="13">
    <location>
        <begin position="895"/>
        <end position="1087"/>
    </location>
</feature>
<dbReference type="PANTHER" id="PTHR47314">
    <property type="entry name" value="MALTOSE/MALTODEXTRIN TRANSPORT SYSTEM PERMEASE PROTEIN MALF"/>
    <property type="match status" value="1"/>
</dbReference>
<keyword evidence="8 11" id="KW-1133">Transmembrane helix</keyword>
<feature type="transmembrane region" description="Helical" evidence="11">
    <location>
        <begin position="901"/>
        <end position="920"/>
    </location>
</feature>
<evidence type="ECO:0000259" key="13">
    <source>
        <dbReference type="PROSITE" id="PS50928"/>
    </source>
</evidence>
<dbReference type="InterPro" id="IPR000515">
    <property type="entry name" value="MetI-like"/>
</dbReference>
<keyword evidence="4" id="KW-1003">Cell membrane</keyword>
<dbReference type="Pfam" id="PF07745">
    <property type="entry name" value="Glyco_hydro_53"/>
    <property type="match status" value="1"/>
</dbReference>